<dbReference type="SUPFAM" id="SSF53448">
    <property type="entry name" value="Nucleotide-diphospho-sugar transferases"/>
    <property type="match status" value="1"/>
</dbReference>
<accession>A0A1F5G587</accession>
<gene>
    <name evidence="5" type="ORF">A2164_03870</name>
</gene>
<evidence type="ECO:0000256" key="2">
    <source>
        <dbReference type="ARBA" id="ARBA00022676"/>
    </source>
</evidence>
<dbReference type="Proteomes" id="UP000176317">
    <property type="component" value="Unassembled WGS sequence"/>
</dbReference>
<dbReference type="InterPro" id="IPR029044">
    <property type="entry name" value="Nucleotide-diphossugar_trans"/>
</dbReference>
<dbReference type="GO" id="GO:0016757">
    <property type="term" value="F:glycosyltransferase activity"/>
    <property type="evidence" value="ECO:0007669"/>
    <property type="project" value="UniProtKB-KW"/>
</dbReference>
<proteinExistence type="inferred from homology"/>
<evidence type="ECO:0000259" key="4">
    <source>
        <dbReference type="Pfam" id="PF00535"/>
    </source>
</evidence>
<dbReference type="Pfam" id="PF00535">
    <property type="entry name" value="Glycos_transf_2"/>
    <property type="match status" value="1"/>
</dbReference>
<dbReference type="InterPro" id="IPR001173">
    <property type="entry name" value="Glyco_trans_2-like"/>
</dbReference>
<dbReference type="PANTHER" id="PTHR43630">
    <property type="entry name" value="POLY-BETA-1,6-N-ACETYL-D-GLUCOSAMINE SYNTHASE"/>
    <property type="match status" value="1"/>
</dbReference>
<organism evidence="5 6">
    <name type="scientific">Candidatus Curtissbacteria bacterium RBG_13_35_7</name>
    <dbReference type="NCBI Taxonomy" id="1797705"/>
    <lineage>
        <taxon>Bacteria</taxon>
        <taxon>Candidatus Curtissiibacteriota</taxon>
    </lineage>
</organism>
<evidence type="ECO:0000313" key="5">
    <source>
        <dbReference type="EMBL" id="OGD87060.1"/>
    </source>
</evidence>
<evidence type="ECO:0000256" key="1">
    <source>
        <dbReference type="ARBA" id="ARBA00006739"/>
    </source>
</evidence>
<dbReference type="AlphaFoldDB" id="A0A1F5G587"/>
<feature type="domain" description="Glycosyltransferase 2-like" evidence="4">
    <location>
        <begin position="5"/>
        <end position="124"/>
    </location>
</feature>
<dbReference type="EMBL" id="MFAT01000007">
    <property type="protein sequence ID" value="OGD87060.1"/>
    <property type="molecule type" value="Genomic_DNA"/>
</dbReference>
<evidence type="ECO:0000256" key="3">
    <source>
        <dbReference type="ARBA" id="ARBA00022679"/>
    </source>
</evidence>
<sequence>MFEVSIGIMAYNEEGNIGRLLDNLTSQKLKQVTIAEILVVSSGSTDKTDEIIREKAVVSKGKIKLLVQKKREGKASAINLFIKKAKNPILIMISADVLPKQNTIEELTLPFKDRNIGMTGSHIIPVNKPNIFMGYYVTTFWKLHHEVAKRTFKAGECVAWRNIIDRIDPLTSTDETNIAALIIKKGYKCKYVPNAIVYNRGPESFWDFLKVRRRHLAAYYHLKEKVGLTYIPSTMNNLFVLKLYLKTAKPKNIKEIIWLIGVIITEVVGRLVAWYDWRIMHEHHPIWDIAVSTKKLPKGI</sequence>
<dbReference type="Gene3D" id="3.90.550.10">
    <property type="entry name" value="Spore Coat Polysaccharide Biosynthesis Protein SpsA, Chain A"/>
    <property type="match status" value="1"/>
</dbReference>
<comment type="similarity">
    <text evidence="1">Belongs to the glycosyltransferase 2 family.</text>
</comment>
<keyword evidence="2" id="KW-0328">Glycosyltransferase</keyword>
<protein>
    <recommendedName>
        <fullName evidence="4">Glycosyltransferase 2-like domain-containing protein</fullName>
    </recommendedName>
</protein>
<dbReference type="PANTHER" id="PTHR43630:SF1">
    <property type="entry name" value="POLY-BETA-1,6-N-ACETYL-D-GLUCOSAMINE SYNTHASE"/>
    <property type="match status" value="1"/>
</dbReference>
<reference evidence="5 6" key="1">
    <citation type="journal article" date="2016" name="Nat. Commun.">
        <title>Thousands of microbial genomes shed light on interconnected biogeochemical processes in an aquifer system.</title>
        <authorList>
            <person name="Anantharaman K."/>
            <person name="Brown C.T."/>
            <person name="Hug L.A."/>
            <person name="Sharon I."/>
            <person name="Castelle C.J."/>
            <person name="Probst A.J."/>
            <person name="Thomas B.C."/>
            <person name="Singh A."/>
            <person name="Wilkins M.J."/>
            <person name="Karaoz U."/>
            <person name="Brodie E.L."/>
            <person name="Williams K.H."/>
            <person name="Hubbard S.S."/>
            <person name="Banfield J.F."/>
        </authorList>
    </citation>
    <scope>NUCLEOTIDE SEQUENCE [LARGE SCALE GENOMIC DNA]</scope>
</reference>
<comment type="caution">
    <text evidence="5">The sequence shown here is derived from an EMBL/GenBank/DDBJ whole genome shotgun (WGS) entry which is preliminary data.</text>
</comment>
<name>A0A1F5G587_9BACT</name>
<evidence type="ECO:0000313" key="6">
    <source>
        <dbReference type="Proteomes" id="UP000176317"/>
    </source>
</evidence>
<keyword evidence="3" id="KW-0808">Transferase</keyword>